<dbReference type="GO" id="GO:0006631">
    <property type="term" value="P:fatty acid metabolic process"/>
    <property type="evidence" value="ECO:0007669"/>
    <property type="project" value="InterPro"/>
</dbReference>
<dbReference type="AlphaFoldDB" id="A0AAD5QDN7"/>
<dbReference type="Proteomes" id="UP001209570">
    <property type="component" value="Unassembled WGS sequence"/>
</dbReference>
<dbReference type="PANTHER" id="PTHR48075:SF5">
    <property type="entry name" value="3-HYDROXYBUTYRYL-COA DEHYDROGENASE"/>
    <property type="match status" value="1"/>
</dbReference>
<accession>A0AAD5QDN7</accession>
<evidence type="ECO:0000313" key="3">
    <source>
        <dbReference type="Proteomes" id="UP001209570"/>
    </source>
</evidence>
<feature type="domain" description="3-hydroxyacyl-CoA dehydrogenase NAD binding" evidence="1">
    <location>
        <begin position="24"/>
        <end position="197"/>
    </location>
</feature>
<reference evidence="2" key="1">
    <citation type="submission" date="2021-12" db="EMBL/GenBank/DDBJ databases">
        <title>Prjna785345.</title>
        <authorList>
            <person name="Rujirawat T."/>
            <person name="Krajaejun T."/>
        </authorList>
    </citation>
    <scope>NUCLEOTIDE SEQUENCE</scope>
    <source>
        <strain evidence="2">Pi057C3</strain>
    </source>
</reference>
<dbReference type="SUPFAM" id="SSF51735">
    <property type="entry name" value="NAD(P)-binding Rossmann-fold domains"/>
    <property type="match status" value="1"/>
</dbReference>
<evidence type="ECO:0000313" key="2">
    <source>
        <dbReference type="EMBL" id="KAJ0406984.1"/>
    </source>
</evidence>
<dbReference type="Gene3D" id="3.40.50.720">
    <property type="entry name" value="NAD(P)-binding Rossmann-like Domain"/>
    <property type="match status" value="1"/>
</dbReference>
<comment type="caution">
    <text evidence="2">The sequence shown here is derived from an EMBL/GenBank/DDBJ whole genome shotgun (WGS) entry which is preliminary data.</text>
</comment>
<dbReference type="EMBL" id="JAKCXM010000026">
    <property type="protein sequence ID" value="KAJ0406984.1"/>
    <property type="molecule type" value="Genomic_DNA"/>
</dbReference>
<name>A0AAD5QDN7_PYTIN</name>
<dbReference type="PANTHER" id="PTHR48075">
    <property type="entry name" value="3-HYDROXYACYL-COA DEHYDROGENASE FAMILY PROTEIN"/>
    <property type="match status" value="1"/>
</dbReference>
<dbReference type="InterPro" id="IPR036291">
    <property type="entry name" value="NAD(P)-bd_dom_sf"/>
</dbReference>
<dbReference type="Pfam" id="PF02737">
    <property type="entry name" value="3HCDH_N"/>
    <property type="match status" value="1"/>
</dbReference>
<dbReference type="GO" id="GO:0016491">
    <property type="term" value="F:oxidoreductase activity"/>
    <property type="evidence" value="ECO:0007669"/>
    <property type="project" value="TreeGrafter"/>
</dbReference>
<dbReference type="InterPro" id="IPR006176">
    <property type="entry name" value="3-OHacyl-CoA_DH_NAD-bd"/>
</dbReference>
<evidence type="ECO:0000259" key="1">
    <source>
        <dbReference type="Pfam" id="PF02737"/>
    </source>
</evidence>
<organism evidence="2 3">
    <name type="scientific">Pythium insidiosum</name>
    <name type="common">Pythiosis disease agent</name>
    <dbReference type="NCBI Taxonomy" id="114742"/>
    <lineage>
        <taxon>Eukaryota</taxon>
        <taxon>Sar</taxon>
        <taxon>Stramenopiles</taxon>
        <taxon>Oomycota</taxon>
        <taxon>Peronosporomycetes</taxon>
        <taxon>Pythiales</taxon>
        <taxon>Pythiaceae</taxon>
        <taxon>Pythium</taxon>
    </lineage>
</organism>
<sequence>MASAASAPSAYVSDELRRRAGATTVAVIGAGFLGRCIALDLSLLGVQVLLFDSNPQAAASLATAAYELLNPMLHLGYVSKSMLTRACSNVRFVSQLSACASASLVIDAIPDDLQAKTALFQSLERLVPVATVLATSTIELDVSALQASLQHPERFLGVRFFHPCVLLPPVEITVGSQTSQCTVEAVVSLLRQLHKQPHRGPTRRVLSNREVSALQFNTAIDGQFYHGLLEPKAVAVHGLITPADGPPLVDSHSGLRGSTTTL</sequence>
<gene>
    <name evidence="2" type="ORF">P43SY_005217</name>
</gene>
<protein>
    <recommendedName>
        <fullName evidence="1">3-hydroxyacyl-CoA dehydrogenase NAD binding domain-containing protein</fullName>
    </recommendedName>
</protein>
<proteinExistence type="predicted"/>
<keyword evidence="3" id="KW-1185">Reference proteome</keyword>
<dbReference type="GO" id="GO:0070403">
    <property type="term" value="F:NAD+ binding"/>
    <property type="evidence" value="ECO:0007669"/>
    <property type="project" value="InterPro"/>
</dbReference>